<name>A0A0K2JJ79_SPIKU</name>
<reference evidence="1 2" key="1">
    <citation type="journal article" date="2015" name="Genome Announc.">
        <title>Complete Genome Sequence of Spiroplasma kunkelii Strain CR2-3x, Causal Agent of Corn Stunt Disease in Zea mays L.</title>
        <authorList>
            <person name="Davis R.E."/>
            <person name="Shao J."/>
            <person name="Dally E.L."/>
            <person name="Zhao Y."/>
            <person name="Gasparich G.E."/>
            <person name="Gaynor B.J."/>
            <person name="Athey J.C."/>
            <person name="Harrison N.A."/>
            <person name="Donofrio N."/>
        </authorList>
    </citation>
    <scope>NUCLEOTIDE SEQUENCE [LARGE SCALE GENOMIC DNA]</scope>
    <source>
        <strain evidence="1 2">CR2-3x</strain>
    </source>
</reference>
<dbReference type="AlphaFoldDB" id="A0A0K2JJ79"/>
<evidence type="ECO:0000313" key="1">
    <source>
        <dbReference type="EMBL" id="ALA98266.1"/>
    </source>
</evidence>
<accession>A0A0K2JJ79</accession>
<dbReference type="RefSeq" id="WP_053391322.1">
    <property type="nucleotide sequence ID" value="NZ_CP010899.1"/>
</dbReference>
<dbReference type="Proteomes" id="UP000062963">
    <property type="component" value="Chromosome"/>
</dbReference>
<sequence length="109" mass="12308">MKKILCLISATAIGINGMSFTVANNSYEHITTNKQLEKLKPNQIINLTKYDDKKLSRSERKTLENFGIVSSSARPIVELELDKQLARLVPKVMPKLLTANQYSFQKNAL</sequence>
<organism evidence="1 2">
    <name type="scientific">Spiroplasma kunkelii CR2-3x</name>
    <dbReference type="NCBI Taxonomy" id="273035"/>
    <lineage>
        <taxon>Bacteria</taxon>
        <taxon>Bacillati</taxon>
        <taxon>Mycoplasmatota</taxon>
        <taxon>Mollicutes</taxon>
        <taxon>Entomoplasmatales</taxon>
        <taxon>Spiroplasmataceae</taxon>
        <taxon>Spiroplasma</taxon>
    </lineage>
</organism>
<protein>
    <submittedName>
        <fullName evidence="1">Uncharacterized protein</fullName>
    </submittedName>
</protein>
<dbReference type="KEGG" id="skn:SKUN_001399"/>
<proteinExistence type="predicted"/>
<keyword evidence="2" id="KW-1185">Reference proteome</keyword>
<gene>
    <name evidence="1" type="ORF">SKUN_001399</name>
</gene>
<dbReference type="PATRIC" id="fig|273035.7.peg.1727"/>
<dbReference type="EMBL" id="CP010899">
    <property type="protein sequence ID" value="ALA98266.1"/>
    <property type="molecule type" value="Genomic_DNA"/>
</dbReference>
<evidence type="ECO:0000313" key="2">
    <source>
        <dbReference type="Proteomes" id="UP000062963"/>
    </source>
</evidence>